<dbReference type="EMBL" id="JBICCN010000238">
    <property type="protein sequence ID" value="KAL3084283.1"/>
    <property type="molecule type" value="Genomic_DNA"/>
</dbReference>
<proteinExistence type="predicted"/>
<dbReference type="Proteomes" id="UP001620645">
    <property type="component" value="Unassembled WGS sequence"/>
</dbReference>
<evidence type="ECO:0000313" key="3">
    <source>
        <dbReference type="Proteomes" id="UP001620645"/>
    </source>
</evidence>
<gene>
    <name evidence="2" type="ORF">niasHS_009771</name>
</gene>
<reference evidence="2 3" key="1">
    <citation type="submission" date="2024-10" db="EMBL/GenBank/DDBJ databases">
        <authorList>
            <person name="Kim D."/>
        </authorList>
    </citation>
    <scope>NUCLEOTIDE SEQUENCE [LARGE SCALE GENOMIC DNA]</scope>
    <source>
        <strain evidence="2">Taebaek</strain>
    </source>
</reference>
<feature type="transmembrane region" description="Helical" evidence="1">
    <location>
        <begin position="22"/>
        <end position="39"/>
    </location>
</feature>
<keyword evidence="1" id="KW-0472">Membrane</keyword>
<protein>
    <recommendedName>
        <fullName evidence="4">WAT1-related protein</fullName>
    </recommendedName>
</protein>
<accession>A0ABD2IXB3</accession>
<dbReference type="AlphaFoldDB" id="A0ABD2IXB3"/>
<keyword evidence="1" id="KW-0812">Transmembrane</keyword>
<keyword evidence="3" id="KW-1185">Reference proteome</keyword>
<feature type="transmembrane region" description="Helical" evidence="1">
    <location>
        <begin position="46"/>
        <end position="68"/>
    </location>
</feature>
<evidence type="ECO:0000313" key="2">
    <source>
        <dbReference type="EMBL" id="KAL3084283.1"/>
    </source>
</evidence>
<feature type="transmembrane region" description="Helical" evidence="1">
    <location>
        <begin position="88"/>
        <end position="109"/>
    </location>
</feature>
<organism evidence="2 3">
    <name type="scientific">Heterodera schachtii</name>
    <name type="common">Sugarbeet cyst nematode worm</name>
    <name type="synonym">Tylenchus schachtii</name>
    <dbReference type="NCBI Taxonomy" id="97005"/>
    <lineage>
        <taxon>Eukaryota</taxon>
        <taxon>Metazoa</taxon>
        <taxon>Ecdysozoa</taxon>
        <taxon>Nematoda</taxon>
        <taxon>Chromadorea</taxon>
        <taxon>Rhabditida</taxon>
        <taxon>Tylenchina</taxon>
        <taxon>Tylenchomorpha</taxon>
        <taxon>Tylenchoidea</taxon>
        <taxon>Heteroderidae</taxon>
        <taxon>Heteroderinae</taxon>
        <taxon>Heterodera</taxon>
    </lineage>
</organism>
<evidence type="ECO:0000256" key="1">
    <source>
        <dbReference type="SAM" id="Phobius"/>
    </source>
</evidence>
<sequence length="128" mass="14491">MNCSGFDVKSALHIARDCFQNTLFMLYTMFLTICAFPMLKLARERFTLYILVSKIGPTMLVIGTRVLLSTQVLYGFNLLTLARPLVNVLSYFAGFGFVGMRLHMVAMAANRAHAVLFPIHYAQKFTKK</sequence>
<keyword evidence="1" id="KW-1133">Transmembrane helix</keyword>
<evidence type="ECO:0008006" key="4">
    <source>
        <dbReference type="Google" id="ProtNLM"/>
    </source>
</evidence>
<comment type="caution">
    <text evidence="2">The sequence shown here is derived from an EMBL/GenBank/DDBJ whole genome shotgun (WGS) entry which is preliminary data.</text>
</comment>
<name>A0ABD2IXB3_HETSC</name>